<accession>A0ACC2JYF6</accession>
<organism evidence="1 2">
    <name type="scientific">Lasiodiplodia mahajangana</name>
    <dbReference type="NCBI Taxonomy" id="1108764"/>
    <lineage>
        <taxon>Eukaryota</taxon>
        <taxon>Fungi</taxon>
        <taxon>Dikarya</taxon>
        <taxon>Ascomycota</taxon>
        <taxon>Pezizomycotina</taxon>
        <taxon>Dothideomycetes</taxon>
        <taxon>Dothideomycetes incertae sedis</taxon>
        <taxon>Botryosphaeriales</taxon>
        <taxon>Botryosphaeriaceae</taxon>
        <taxon>Lasiodiplodia</taxon>
    </lineage>
</organism>
<dbReference type="EMBL" id="JAPUUL010000150">
    <property type="protein sequence ID" value="KAJ8132313.1"/>
    <property type="molecule type" value="Genomic_DNA"/>
</dbReference>
<evidence type="ECO:0000313" key="2">
    <source>
        <dbReference type="Proteomes" id="UP001153332"/>
    </source>
</evidence>
<keyword evidence="2" id="KW-1185">Reference proteome</keyword>
<name>A0ACC2JYF6_9PEZI</name>
<dbReference type="Proteomes" id="UP001153332">
    <property type="component" value="Unassembled WGS sequence"/>
</dbReference>
<proteinExistence type="predicted"/>
<evidence type="ECO:0000313" key="1">
    <source>
        <dbReference type="EMBL" id="KAJ8132313.1"/>
    </source>
</evidence>
<gene>
    <name evidence="1" type="ORF">O1611_g1316</name>
</gene>
<comment type="caution">
    <text evidence="1">The sequence shown here is derived from an EMBL/GenBank/DDBJ whole genome shotgun (WGS) entry which is preliminary data.</text>
</comment>
<protein>
    <submittedName>
        <fullName evidence="1">Uncharacterized protein</fullName>
    </submittedName>
</protein>
<sequence>MEALAAVALAGNVAQFLEYAIILVSRTPEILSSTDRALKEITELEDVIDDVQQSFQGISLSNQTNESGATSDKTLEDLTKRCLAISEEVMDIVKGLKLKASGDGIIQGAAMVTKSLFKMPKLKELSGRLYALRDQVSAHLIILIRQQQQELGLTLQKFTTSSEEFQAETEAKLQKVLSYLQQISEQVTVQQTADQSKPSRRGKSKKARARQNAWNDEPAKPKYILELHLVRPHLDSYVQYVEKWVDQKQKSILQSLYFSQLKDREFAVAEAHKNTLEWIFKQNSSTHFVEWLYEENGVYWIAGKAGSGKSTLMKFLTDHPTTLHHLGEWAGEKSLIIAKHYFWSSGTSIQKSQEGLFRALLLQILSNRPNLIQTVCANRWNAQYTDSFNPWSRAELARALENLGAIDDPGCKMCLFIDGLDEYDGDHAQLVRVIRKIGDSKNIKICASSRPWLSFSDAFENSRWKLYLQDLTYGDIRRFIQDNLQEDERFNRLQQRNRYAADELISEITKRANGVFLWVFLVVRSILRGLGNEDTISDLQRRLQELPSDLQEYFDRMLSSIEEVYIKRVARLFLTMSYAQTTFPVITFYFMDFGDESFSSKPLPFLRTWPDVDASEAEALSTKKRQLIAQCRDLIYISPDPGAPVLFAERVGFLHRTVVDFLHTANIEEKLLRLAEDDFNPTKILLGANLGQARQWILGTLYYAHEIEVSSGTAEVDALDELDSIITREYRRWGFAHAMECIFDMPEIASFWELACKCDLASYVSHKHPQCTPRELNTLAPGWRELLKVVRDSNFELRGRQVTNDMGSDWRVGRAVGVVGSSEDKASLHVRTRDTPPAEIPAYHINPKRGVRSKIARAFNKLRS</sequence>
<reference evidence="1" key="1">
    <citation type="submission" date="2022-12" db="EMBL/GenBank/DDBJ databases">
        <title>Genome Sequence of Lasiodiplodia mahajangana.</title>
        <authorList>
            <person name="Buettner E."/>
        </authorList>
    </citation>
    <scope>NUCLEOTIDE SEQUENCE</scope>
    <source>
        <strain evidence="1">VT137</strain>
    </source>
</reference>